<evidence type="ECO:0000313" key="1">
    <source>
        <dbReference type="EMBL" id="QQK43187.1"/>
    </source>
</evidence>
<reference evidence="1 2" key="1">
    <citation type="submission" date="2020-08" db="EMBL/GenBank/DDBJ databases">
        <title>The completed genome sequence of the pathogenic ascomycete fungus Penicillium digitatum.</title>
        <authorList>
            <person name="Wang M."/>
        </authorList>
    </citation>
    <scope>NUCLEOTIDE SEQUENCE [LARGE SCALE GENOMIC DNA]</scope>
    <source>
        <strain evidence="1 2">PdW03</strain>
    </source>
</reference>
<organism evidence="1 2">
    <name type="scientific">Penicillium digitatum</name>
    <name type="common">Green mold</name>
    <dbReference type="NCBI Taxonomy" id="36651"/>
    <lineage>
        <taxon>Eukaryota</taxon>
        <taxon>Fungi</taxon>
        <taxon>Dikarya</taxon>
        <taxon>Ascomycota</taxon>
        <taxon>Pezizomycotina</taxon>
        <taxon>Eurotiomycetes</taxon>
        <taxon>Eurotiomycetidae</taxon>
        <taxon>Eurotiales</taxon>
        <taxon>Aspergillaceae</taxon>
        <taxon>Penicillium</taxon>
    </lineage>
</organism>
<evidence type="ECO:0000313" key="2">
    <source>
        <dbReference type="Proteomes" id="UP000595662"/>
    </source>
</evidence>
<dbReference type="GeneID" id="90952935"/>
<accession>A0A7T6XLH0</accession>
<dbReference type="Proteomes" id="UP000595662">
    <property type="component" value="Chromosome 2"/>
</dbReference>
<sequence>MPLPVWGPAVPEHFVVVLGRAVNSTSLVQALVAGRLGKDLNKNLLATTVLTECGDLDDARGLESEQRSSHEPR</sequence>
<dbReference type="EMBL" id="CP060775">
    <property type="protein sequence ID" value="QQK43187.1"/>
    <property type="molecule type" value="Genomic_DNA"/>
</dbReference>
<dbReference type="AlphaFoldDB" id="A0A7T6XLH0"/>
<name>A0A7T6XLH0_PENDI</name>
<proteinExistence type="predicted"/>
<dbReference type="RefSeq" id="XP_065956637.1">
    <property type="nucleotide sequence ID" value="XM_066101554.1"/>
</dbReference>
<gene>
    <name evidence="1" type="ORF">Pdw03_7088</name>
</gene>
<protein>
    <submittedName>
        <fullName evidence="1">Uncharacterized protein</fullName>
    </submittedName>
</protein>